<gene>
    <name evidence="1" type="ordered locus">Sph21_3482</name>
</gene>
<dbReference type="HOGENOM" id="CLU_1776256_0_0_10"/>
<dbReference type="PATRIC" id="fig|743722.3.peg.3723"/>
<proteinExistence type="predicted"/>
<dbReference type="AlphaFoldDB" id="F4C2E2"/>
<dbReference type="STRING" id="743722.Sph21_3482"/>
<reference evidence="1" key="1">
    <citation type="submission" date="2011-03" db="EMBL/GenBank/DDBJ databases">
        <title>Complete sequence of Sphingobacterium sp. 21.</title>
        <authorList>
            <consortium name="US DOE Joint Genome Institute"/>
            <person name="Lucas S."/>
            <person name="Copeland A."/>
            <person name="Lapidus A."/>
            <person name="Cheng J.-F."/>
            <person name="Goodwin L."/>
            <person name="Pitluck S."/>
            <person name="Davenport K."/>
            <person name="Detter J.C."/>
            <person name="Han C."/>
            <person name="Tapia R."/>
            <person name="Land M."/>
            <person name="Hauser L."/>
            <person name="Kyrpides N."/>
            <person name="Ivanova N."/>
            <person name="Ovchinnikova G."/>
            <person name="Pagani I."/>
            <person name="Siebers A.K."/>
            <person name="Allgaier M."/>
            <person name="Thelen M.P."/>
            <person name="Hugenholtz P."/>
            <person name="Woyke T."/>
        </authorList>
    </citation>
    <scope>NUCLEOTIDE SEQUENCE</scope>
    <source>
        <strain evidence="1">21</strain>
    </source>
</reference>
<sequence length="146" mass="16290">MESINTFFEGDNIGSLAVIEIAHINDFLNFNPPLFREGRDWKQIEFLPESGQLSPTYEEDDNGNVYSYKGSFSIKRPSIEEESAMLPFIGKKSVLRLTDMNMRVRIIGLPDCPVAVKMTGTTGNKYTSAPSNDYSFAVDQPVKAIG</sequence>
<dbReference type="KEGG" id="shg:Sph21_3482"/>
<organism evidence="1">
    <name type="scientific">Sphingobacterium sp. (strain 21)</name>
    <dbReference type="NCBI Taxonomy" id="743722"/>
    <lineage>
        <taxon>Bacteria</taxon>
        <taxon>Pseudomonadati</taxon>
        <taxon>Bacteroidota</taxon>
        <taxon>Sphingobacteriia</taxon>
        <taxon>Sphingobacteriales</taxon>
        <taxon>Sphingobacteriaceae</taxon>
        <taxon>Sphingobacterium</taxon>
    </lineage>
</organism>
<dbReference type="EMBL" id="CP002584">
    <property type="protein sequence ID" value="ADZ80020.1"/>
    <property type="molecule type" value="Genomic_DNA"/>
</dbReference>
<evidence type="ECO:0000313" key="1">
    <source>
        <dbReference type="EMBL" id="ADZ80020.1"/>
    </source>
</evidence>
<protein>
    <submittedName>
        <fullName evidence="1">Uncharacterized protein</fullName>
    </submittedName>
</protein>
<accession>F4C2E2</accession>
<name>F4C2E2_SPHS2</name>
<dbReference type="OrthoDB" id="710561at2"/>